<comment type="caution">
    <text evidence="4">The sequence shown here is derived from an EMBL/GenBank/DDBJ whole genome shotgun (WGS) entry which is preliminary data.</text>
</comment>
<dbReference type="EMBL" id="JAJOMB010000019">
    <property type="protein sequence ID" value="MCD5314890.1"/>
    <property type="molecule type" value="Genomic_DNA"/>
</dbReference>
<dbReference type="PROSITE" id="PS01124">
    <property type="entry name" value="HTH_ARAC_FAMILY_2"/>
    <property type="match status" value="1"/>
</dbReference>
<dbReference type="RefSeq" id="WP_231447696.1">
    <property type="nucleotide sequence ID" value="NZ_JAJOMB010000019.1"/>
</dbReference>
<dbReference type="Pfam" id="PF12833">
    <property type="entry name" value="HTH_18"/>
    <property type="match status" value="1"/>
</dbReference>
<reference evidence="4" key="1">
    <citation type="submission" date="2021-11" db="EMBL/GenBank/DDBJ databases">
        <title>Streptomyces corallinus and Kineosporia corallina sp. nov., two new coral-derived marine actinobacteria.</title>
        <authorList>
            <person name="Buangrab K."/>
            <person name="Sutthacheep M."/>
            <person name="Yeemin T."/>
            <person name="Harunari E."/>
            <person name="Igarashi Y."/>
            <person name="Sripreechasak P."/>
            <person name="Kanchanasin P."/>
            <person name="Tanasupawat S."/>
            <person name="Phongsopitanun W."/>
        </authorList>
    </citation>
    <scope>NUCLEOTIDE SEQUENCE</scope>
    <source>
        <strain evidence="4">JCM 31032</strain>
    </source>
</reference>
<dbReference type="SMART" id="SM00342">
    <property type="entry name" value="HTH_ARAC"/>
    <property type="match status" value="1"/>
</dbReference>
<evidence type="ECO:0000313" key="4">
    <source>
        <dbReference type="EMBL" id="MCD5314890.1"/>
    </source>
</evidence>
<dbReference type="Proteomes" id="UP001138997">
    <property type="component" value="Unassembled WGS sequence"/>
</dbReference>
<evidence type="ECO:0000256" key="1">
    <source>
        <dbReference type="ARBA" id="ARBA00023015"/>
    </source>
</evidence>
<dbReference type="AlphaFoldDB" id="A0A9X1SX77"/>
<evidence type="ECO:0000259" key="3">
    <source>
        <dbReference type="PROSITE" id="PS01124"/>
    </source>
</evidence>
<keyword evidence="1" id="KW-0805">Transcription regulation</keyword>
<sequence length="252" mass="27875">MAQRTYGTEDTSAPWRIWMPAISIPVQTEDTLHVLLWQVFGDTDLVVAGEPHALRAGQALWVPVGAPHEFTVHQNSVTMPLFFDAAATATTLTEPAVVTVDAELRALLMAYNVSWHTIIKPTPNLARQILALIEDSPVLSTGLPMPSSEPARAIAEALRFNPGDIRGVDELAESVHTSSRSVERAFQAETGMTLRQWRIRNRMEAAAILLRSHATPDAVAHRVGYTNVNAFRRVFKGHFGISPTEYLERYAQ</sequence>
<dbReference type="GO" id="GO:0003700">
    <property type="term" value="F:DNA-binding transcription factor activity"/>
    <property type="evidence" value="ECO:0007669"/>
    <property type="project" value="InterPro"/>
</dbReference>
<gene>
    <name evidence="4" type="ORF">LR394_28710</name>
</gene>
<feature type="domain" description="HTH araC/xylS-type" evidence="3">
    <location>
        <begin position="152"/>
        <end position="249"/>
    </location>
</feature>
<evidence type="ECO:0000313" key="5">
    <source>
        <dbReference type="Proteomes" id="UP001138997"/>
    </source>
</evidence>
<dbReference type="InterPro" id="IPR018060">
    <property type="entry name" value="HTH_AraC"/>
</dbReference>
<keyword evidence="5" id="KW-1185">Reference proteome</keyword>
<dbReference type="GO" id="GO:0043565">
    <property type="term" value="F:sequence-specific DNA binding"/>
    <property type="evidence" value="ECO:0007669"/>
    <property type="project" value="InterPro"/>
</dbReference>
<organism evidence="4 5">
    <name type="scientific">Kineosporia babensis</name>
    <dbReference type="NCBI Taxonomy" id="499548"/>
    <lineage>
        <taxon>Bacteria</taxon>
        <taxon>Bacillati</taxon>
        <taxon>Actinomycetota</taxon>
        <taxon>Actinomycetes</taxon>
        <taxon>Kineosporiales</taxon>
        <taxon>Kineosporiaceae</taxon>
        <taxon>Kineosporia</taxon>
    </lineage>
</organism>
<dbReference type="InterPro" id="IPR011051">
    <property type="entry name" value="RmlC_Cupin_sf"/>
</dbReference>
<dbReference type="SUPFAM" id="SSF46689">
    <property type="entry name" value="Homeodomain-like"/>
    <property type="match status" value="1"/>
</dbReference>
<protein>
    <submittedName>
        <fullName evidence="4">AraC family transcriptional regulator</fullName>
    </submittedName>
</protein>
<dbReference type="PANTHER" id="PTHR11019:SF199">
    <property type="entry name" value="HTH-TYPE TRANSCRIPTIONAL REGULATOR NIMR"/>
    <property type="match status" value="1"/>
</dbReference>
<proteinExistence type="predicted"/>
<dbReference type="SUPFAM" id="SSF51182">
    <property type="entry name" value="RmlC-like cupins"/>
    <property type="match status" value="1"/>
</dbReference>
<name>A0A9X1SX77_9ACTN</name>
<dbReference type="PANTHER" id="PTHR11019">
    <property type="entry name" value="HTH-TYPE TRANSCRIPTIONAL REGULATOR NIMR"/>
    <property type="match status" value="1"/>
</dbReference>
<accession>A0A9X1SX77</accession>
<keyword evidence="2" id="KW-0804">Transcription</keyword>
<dbReference type="Gene3D" id="1.10.10.60">
    <property type="entry name" value="Homeodomain-like"/>
    <property type="match status" value="2"/>
</dbReference>
<evidence type="ECO:0000256" key="2">
    <source>
        <dbReference type="ARBA" id="ARBA00023163"/>
    </source>
</evidence>
<dbReference type="InterPro" id="IPR009057">
    <property type="entry name" value="Homeodomain-like_sf"/>
</dbReference>